<dbReference type="OrthoDB" id="9802805at2"/>
<dbReference type="PANTHER" id="PTHR12992">
    <property type="entry name" value="NUDIX HYDROLASE"/>
    <property type="match status" value="1"/>
</dbReference>
<name>A0A7L5JR31_9BACT</name>
<evidence type="ECO:0000256" key="1">
    <source>
        <dbReference type="ARBA" id="ARBA00001936"/>
    </source>
</evidence>
<dbReference type="PANTHER" id="PTHR12992:SF11">
    <property type="entry name" value="MITOCHONDRIAL COENZYME A DIPHOSPHATASE NUDT8"/>
    <property type="match status" value="1"/>
</dbReference>
<dbReference type="GO" id="GO:0010945">
    <property type="term" value="F:coenzyme A diphosphatase activity"/>
    <property type="evidence" value="ECO:0007669"/>
    <property type="project" value="InterPro"/>
</dbReference>
<dbReference type="Gene3D" id="3.90.79.10">
    <property type="entry name" value="Nucleoside Triphosphate Pyrophosphohydrolase"/>
    <property type="match status" value="1"/>
</dbReference>
<dbReference type="PROSITE" id="PS51462">
    <property type="entry name" value="NUDIX"/>
    <property type="match status" value="1"/>
</dbReference>
<accession>A0A7L5JR31</accession>
<sequence length="222" mass="25991">MQNNKLKSLKKILPKHPNILGRDRFFNSAVLIPLVKIEGEIHLLFQKRAAHIKQGGDICFPGGGFDKKKDKNFKDTVYRELYEELGILKEDVKIYGQLDTYSTSIGVIIEPFIGKIKKKAIKNIKIDKNEVENFLLIPLKFFYETKPLEYKLKSLVLPYEIDKNGQKIEYFPTSSLGLPKTYHEPWGNDNHKIWVYKWEDEVIWGITSMLIIEFLKKFNKIK</sequence>
<comment type="cofactor">
    <cofactor evidence="2">
        <name>Mg(2+)</name>
        <dbReference type="ChEBI" id="CHEBI:18420"/>
    </cofactor>
</comment>
<dbReference type="EMBL" id="CP054051">
    <property type="protein sequence ID" value="QKJ27672.1"/>
    <property type="molecule type" value="Genomic_DNA"/>
</dbReference>
<comment type="cofactor">
    <cofactor evidence="1">
        <name>Mn(2+)</name>
        <dbReference type="ChEBI" id="CHEBI:29035"/>
    </cofactor>
</comment>
<dbReference type="Pfam" id="PF00293">
    <property type="entry name" value="NUDIX"/>
    <property type="match status" value="1"/>
</dbReference>
<protein>
    <submittedName>
        <fullName evidence="8">Coenzyme A pyrophosphatase</fullName>
    </submittedName>
</protein>
<keyword evidence="5" id="KW-0460">Magnesium</keyword>
<reference evidence="8 9" key="1">
    <citation type="submission" date="2020-05" db="EMBL/GenBank/DDBJ databases">
        <title>Complete genome sequencing of Campylobacter and Arcobacter type strains.</title>
        <authorList>
            <person name="Miller W.G."/>
            <person name="Yee E."/>
        </authorList>
    </citation>
    <scope>NUCLEOTIDE SEQUENCE [LARGE SCALE GENOMIC DNA]</scope>
    <source>
        <strain evidence="8 9">LMG 21996</strain>
    </source>
</reference>
<feature type="domain" description="Nudix hydrolase" evidence="7">
    <location>
        <begin position="21"/>
        <end position="160"/>
    </location>
</feature>
<dbReference type="InterPro" id="IPR045121">
    <property type="entry name" value="CoAse"/>
</dbReference>
<keyword evidence="6" id="KW-0464">Manganese</keyword>
<evidence type="ECO:0000313" key="9">
    <source>
        <dbReference type="Proteomes" id="UP000509513"/>
    </source>
</evidence>
<evidence type="ECO:0000256" key="3">
    <source>
        <dbReference type="ARBA" id="ARBA00022723"/>
    </source>
</evidence>
<dbReference type="SUPFAM" id="SSF55811">
    <property type="entry name" value="Nudix"/>
    <property type="match status" value="1"/>
</dbReference>
<dbReference type="GO" id="GO:0046872">
    <property type="term" value="F:metal ion binding"/>
    <property type="evidence" value="ECO:0007669"/>
    <property type="project" value="UniProtKB-KW"/>
</dbReference>
<evidence type="ECO:0000256" key="2">
    <source>
        <dbReference type="ARBA" id="ARBA00001946"/>
    </source>
</evidence>
<keyword evidence="3" id="KW-0479">Metal-binding</keyword>
<gene>
    <name evidence="8" type="ORF">ACBT_1775</name>
</gene>
<evidence type="ECO:0000256" key="4">
    <source>
        <dbReference type="ARBA" id="ARBA00022801"/>
    </source>
</evidence>
<dbReference type="AlphaFoldDB" id="A0A7L5JR31"/>
<evidence type="ECO:0000313" key="8">
    <source>
        <dbReference type="EMBL" id="QKJ27672.1"/>
    </source>
</evidence>
<evidence type="ECO:0000256" key="5">
    <source>
        <dbReference type="ARBA" id="ARBA00022842"/>
    </source>
</evidence>
<evidence type="ECO:0000259" key="7">
    <source>
        <dbReference type="PROSITE" id="PS51462"/>
    </source>
</evidence>
<evidence type="ECO:0000256" key="6">
    <source>
        <dbReference type="ARBA" id="ARBA00023211"/>
    </source>
</evidence>
<dbReference type="InterPro" id="IPR000086">
    <property type="entry name" value="NUDIX_hydrolase_dom"/>
</dbReference>
<organism evidence="8 9">
    <name type="scientific">Aliarcobacter cibarius</name>
    <dbReference type="NCBI Taxonomy" id="255507"/>
    <lineage>
        <taxon>Bacteria</taxon>
        <taxon>Pseudomonadati</taxon>
        <taxon>Campylobacterota</taxon>
        <taxon>Epsilonproteobacteria</taxon>
        <taxon>Campylobacterales</taxon>
        <taxon>Arcobacteraceae</taxon>
        <taxon>Aliarcobacter</taxon>
    </lineage>
</organism>
<dbReference type="RefSeq" id="WP_024775869.1">
    <property type="nucleotide sequence ID" value="NZ_CP054051.1"/>
</dbReference>
<keyword evidence="4" id="KW-0378">Hydrolase</keyword>
<dbReference type="KEGG" id="acib:ACBT_1775"/>
<dbReference type="Proteomes" id="UP000509513">
    <property type="component" value="Chromosome"/>
</dbReference>
<dbReference type="InterPro" id="IPR015797">
    <property type="entry name" value="NUDIX_hydrolase-like_dom_sf"/>
</dbReference>
<proteinExistence type="predicted"/>
<dbReference type="CDD" id="cd03426">
    <property type="entry name" value="NUDIX_CoAse_Nudt7"/>
    <property type="match status" value="1"/>
</dbReference>